<dbReference type="Proteomes" id="UP000037035">
    <property type="component" value="Unassembled WGS sequence"/>
</dbReference>
<sequence>MNNFKARNEKTTLDSLHTRLSYWAKGQTKQTLKPQSTINGKSFFASSMGQCWITLKHHQNQELQFILNNKCLNNYNLHNFWMHHNNNWIQETCDQSNLDPDDRLSLTLFFHGRGRRVL</sequence>
<evidence type="ECO:0000313" key="1">
    <source>
        <dbReference type="EMBL" id="KNZ61040.1"/>
    </source>
</evidence>
<evidence type="ECO:0000313" key="2">
    <source>
        <dbReference type="Proteomes" id="UP000037035"/>
    </source>
</evidence>
<reference evidence="1 2" key="1">
    <citation type="submission" date="2015-08" db="EMBL/GenBank/DDBJ databases">
        <title>Next Generation Sequencing and Analysis of the Genome of Puccinia sorghi L Schw, the Causal Agent of Maize Common Rust.</title>
        <authorList>
            <person name="Rochi L."/>
            <person name="Burguener G."/>
            <person name="Darino M."/>
            <person name="Turjanski A."/>
            <person name="Kreff E."/>
            <person name="Dieguez M.J."/>
            <person name="Sacco F."/>
        </authorList>
    </citation>
    <scope>NUCLEOTIDE SEQUENCE [LARGE SCALE GENOMIC DNA]</scope>
    <source>
        <strain evidence="1 2">RO10H11247</strain>
    </source>
</reference>
<keyword evidence="2" id="KW-1185">Reference proteome</keyword>
<protein>
    <submittedName>
        <fullName evidence="1">Uncharacterized protein</fullName>
    </submittedName>
</protein>
<organism evidence="1 2">
    <name type="scientific">Puccinia sorghi</name>
    <dbReference type="NCBI Taxonomy" id="27349"/>
    <lineage>
        <taxon>Eukaryota</taxon>
        <taxon>Fungi</taxon>
        <taxon>Dikarya</taxon>
        <taxon>Basidiomycota</taxon>
        <taxon>Pucciniomycotina</taxon>
        <taxon>Pucciniomycetes</taxon>
        <taxon>Pucciniales</taxon>
        <taxon>Pucciniaceae</taxon>
        <taxon>Puccinia</taxon>
    </lineage>
</organism>
<name>A0A0L6VLP9_9BASI</name>
<accession>A0A0L6VLP9</accession>
<dbReference type="AlphaFoldDB" id="A0A0L6VLP9"/>
<comment type="caution">
    <text evidence="1">The sequence shown here is derived from an EMBL/GenBank/DDBJ whole genome shotgun (WGS) entry which is preliminary data.</text>
</comment>
<proteinExistence type="predicted"/>
<gene>
    <name evidence="1" type="ORF">VP01_1460g8</name>
</gene>
<dbReference type="EMBL" id="LAVV01005121">
    <property type="protein sequence ID" value="KNZ61040.1"/>
    <property type="molecule type" value="Genomic_DNA"/>
</dbReference>
<dbReference type="VEuPathDB" id="FungiDB:VP01_1460g8"/>